<dbReference type="Pfam" id="PF09534">
    <property type="entry name" value="Trp_oprn_chp"/>
    <property type="match status" value="1"/>
</dbReference>
<organism evidence="3 4">
    <name type="scientific">Nocardioides turkmenicus</name>
    <dbReference type="NCBI Taxonomy" id="2711220"/>
    <lineage>
        <taxon>Bacteria</taxon>
        <taxon>Bacillati</taxon>
        <taxon>Actinomycetota</taxon>
        <taxon>Actinomycetes</taxon>
        <taxon>Propionibacteriales</taxon>
        <taxon>Nocardioidaceae</taxon>
        <taxon>Nocardioides</taxon>
    </lineage>
</organism>
<evidence type="ECO:0000313" key="3">
    <source>
        <dbReference type="EMBL" id="NGN91443.1"/>
    </source>
</evidence>
<evidence type="ECO:0000256" key="2">
    <source>
        <dbReference type="SAM" id="Phobius"/>
    </source>
</evidence>
<feature type="transmembrane region" description="Helical" evidence="2">
    <location>
        <begin position="70"/>
        <end position="92"/>
    </location>
</feature>
<feature type="compositionally biased region" description="Basic and acidic residues" evidence="1">
    <location>
        <begin position="146"/>
        <end position="161"/>
    </location>
</feature>
<reference evidence="3 4" key="1">
    <citation type="submission" date="2020-02" db="EMBL/GenBank/DDBJ databases">
        <title>Whole-genome analyses of novel actinobacteria.</title>
        <authorList>
            <person name="Sahin N."/>
        </authorList>
    </citation>
    <scope>NUCLEOTIDE SEQUENCE [LARGE SCALE GENOMIC DNA]</scope>
    <source>
        <strain evidence="3 4">KC13</strain>
    </source>
</reference>
<evidence type="ECO:0000313" key="4">
    <source>
        <dbReference type="Proteomes" id="UP000483261"/>
    </source>
</evidence>
<dbReference type="AlphaFoldDB" id="A0A6M1QP40"/>
<dbReference type="InterPro" id="IPR019051">
    <property type="entry name" value="Trp_biosyn_TM_oprn/chp"/>
</dbReference>
<dbReference type="RefSeq" id="WP_165109050.1">
    <property type="nucleotide sequence ID" value="NZ_JAALAA010000001.1"/>
</dbReference>
<accession>A0A6M1QP40</accession>
<keyword evidence="2" id="KW-1133">Transmembrane helix</keyword>
<feature type="compositionally biased region" description="Basic and acidic residues" evidence="1">
    <location>
        <begin position="170"/>
        <end position="183"/>
    </location>
</feature>
<comment type="caution">
    <text evidence="3">The sequence shown here is derived from an EMBL/GenBank/DDBJ whole genome shotgun (WGS) entry which is preliminary data.</text>
</comment>
<protein>
    <submittedName>
        <fullName evidence="3">Trp biosynthesis-associated membrane protein</fullName>
    </submittedName>
</protein>
<evidence type="ECO:0000256" key="1">
    <source>
        <dbReference type="SAM" id="MobiDB-lite"/>
    </source>
</evidence>
<proteinExistence type="predicted"/>
<sequence>MRSSFGPTVGAGLAGAALAAWAGSNEWVKVTAPAQMPADLNDSPATTGLALVALAAWGVVLVTRGLVRRLVAALAGLAGIGVIVTFFGHAGIDALGRAIDSEVVWGETEHTTTPWPYLALLGAVVTIAAAVAAVLLARSWPEMGRRYDAPGDARPERKPLEEQSTIDVWKSLDEGRDPTSGDQ</sequence>
<name>A0A6M1QP40_9ACTN</name>
<feature type="region of interest" description="Disordered" evidence="1">
    <location>
        <begin position="146"/>
        <end position="183"/>
    </location>
</feature>
<gene>
    <name evidence="3" type="ORF">G5C66_01650</name>
</gene>
<dbReference type="EMBL" id="JAALAA010000001">
    <property type="protein sequence ID" value="NGN91443.1"/>
    <property type="molecule type" value="Genomic_DNA"/>
</dbReference>
<keyword evidence="2" id="KW-0812">Transmembrane</keyword>
<feature type="transmembrane region" description="Helical" evidence="2">
    <location>
        <begin position="115"/>
        <end position="137"/>
    </location>
</feature>
<keyword evidence="4" id="KW-1185">Reference proteome</keyword>
<feature type="transmembrane region" description="Helical" evidence="2">
    <location>
        <begin position="46"/>
        <end position="63"/>
    </location>
</feature>
<keyword evidence="2" id="KW-0472">Membrane</keyword>
<dbReference type="Proteomes" id="UP000483261">
    <property type="component" value="Unassembled WGS sequence"/>
</dbReference>